<sequence>MAEIIYSMIANEISEQLSEDNIVIWKSEMDGLGTSLSDIDAYCICKEEKVIKSFVYEGTPVDIEYVTSERLKAKINKIYQYTNHGDIYKGLDEDLKLFYRLQRGEKSAKFSLIGVEVPTLEEISKIAAQYYYELFLGLYEDAYKMYHGKNKLDSFVLSLETLQMSIATYLARVGKPQFKKKWLFKYFNIVANNSLYKDLITQLESTQEYDLMEFTESILVNSKKLLEI</sequence>
<dbReference type="EMBL" id="CP040803">
    <property type="protein sequence ID" value="QEM31524.1"/>
    <property type="molecule type" value="Genomic_DNA"/>
</dbReference>
<dbReference type="Proteomes" id="UP000322622">
    <property type="component" value="Plasmid pSAL813"/>
</dbReference>
<name>A0AB37CIV2_STRSL</name>
<organism evidence="1 2">
    <name type="scientific">Streptococcus salivarius</name>
    <dbReference type="NCBI Taxonomy" id="1304"/>
    <lineage>
        <taxon>Bacteria</taxon>
        <taxon>Bacillati</taxon>
        <taxon>Bacillota</taxon>
        <taxon>Bacilli</taxon>
        <taxon>Lactobacillales</taxon>
        <taxon>Streptococcaceae</taxon>
        <taxon>Streptococcus</taxon>
    </lineage>
</organism>
<dbReference type="AlphaFoldDB" id="A0AB37CIV2"/>
<reference evidence="1 2" key="1">
    <citation type="submission" date="2019-06" db="EMBL/GenBank/DDBJ databases">
        <title>Complete genome sequence of Streptococcus salivarius LAB813.</title>
        <authorList>
            <person name="Levesque C.M."/>
            <person name="Gong S.-G."/>
            <person name="Dufour D."/>
            <person name="Barbour A."/>
        </authorList>
    </citation>
    <scope>NUCLEOTIDE SEQUENCE [LARGE SCALE GENOMIC DNA]</scope>
    <source>
        <strain evidence="1 2">LAB813</strain>
        <plasmid evidence="2">psal813</plasmid>
    </source>
</reference>
<proteinExistence type="predicted"/>
<dbReference type="RefSeq" id="WP_145517126.1">
    <property type="nucleotide sequence ID" value="NZ_CP040803.1"/>
</dbReference>
<gene>
    <name evidence="1" type="ORF">FHI56_00580</name>
</gene>
<evidence type="ECO:0000313" key="1">
    <source>
        <dbReference type="EMBL" id="QEM31524.1"/>
    </source>
</evidence>
<accession>A0AB37CIV2</accession>
<keyword evidence="1" id="KW-0614">Plasmid</keyword>
<geneLocation type="plasmid" evidence="2">
    <name>psal813</name>
</geneLocation>
<evidence type="ECO:0000313" key="2">
    <source>
        <dbReference type="Proteomes" id="UP000322622"/>
    </source>
</evidence>
<protein>
    <submittedName>
        <fullName evidence="1">Uncharacterized protein</fullName>
    </submittedName>
</protein>